<protein>
    <submittedName>
        <fullName evidence="4">Lipoprotein NlpD</fullName>
    </submittedName>
</protein>
<dbReference type="PANTHER" id="PTHR21666">
    <property type="entry name" value="PEPTIDASE-RELATED"/>
    <property type="match status" value="1"/>
</dbReference>
<name>A0A1N6VGL6_9RHOO</name>
<dbReference type="PANTHER" id="PTHR21666:SF263">
    <property type="entry name" value="MUREIN HYDROLASE ACTIVATOR NLPD"/>
    <property type="match status" value="1"/>
</dbReference>
<dbReference type="GO" id="GO:0009279">
    <property type="term" value="C:cell outer membrane"/>
    <property type="evidence" value="ECO:0007669"/>
    <property type="project" value="TreeGrafter"/>
</dbReference>
<accession>A0A1N6VGL6</accession>
<dbReference type="Proteomes" id="UP000186819">
    <property type="component" value="Unassembled WGS sequence"/>
</dbReference>
<dbReference type="InterPro" id="IPR036779">
    <property type="entry name" value="LysM_dom_sf"/>
</dbReference>
<dbReference type="PROSITE" id="PS51257">
    <property type="entry name" value="PROKAR_LIPOPROTEIN"/>
    <property type="match status" value="1"/>
</dbReference>
<dbReference type="InterPro" id="IPR018392">
    <property type="entry name" value="LysM"/>
</dbReference>
<dbReference type="Gene3D" id="3.10.350.10">
    <property type="entry name" value="LysM domain"/>
    <property type="match status" value="1"/>
</dbReference>
<feature type="domain" description="LysM" evidence="3">
    <location>
        <begin position="58"/>
        <end position="102"/>
    </location>
</feature>
<dbReference type="SMART" id="SM00257">
    <property type="entry name" value="LysM"/>
    <property type="match status" value="1"/>
</dbReference>
<evidence type="ECO:0000313" key="5">
    <source>
        <dbReference type="Proteomes" id="UP000186819"/>
    </source>
</evidence>
<dbReference type="Pfam" id="PF01476">
    <property type="entry name" value="LysM"/>
    <property type="match status" value="1"/>
</dbReference>
<sequence>MSDSVKLGHMCRWLTLCGVVAVLVGCAAPRPAPVRDGTPPPAAEPVSGAATVSKTEVPTHVVRPGDTLLGIARQYGVTVKDLVGWNGLADPNQIHVGQALRVGAGPAGAAVAGGATTGAVAQPIAIAQPVDIQPVKPPGETTPPAAGGFKQEPRGGKQPYSDEAWASLNPRAGASVPAAPAPAAPEPDKAPGNTSWLWPAAGQVVETFDEGTNKGVDIAGKPGDPVVASAGGKVVYSGSGLRGYGKLVIIKHDANYLTAYAHNQQLLVKEGDSVSKGQKIAELGSTDTDRPKVHFEIRKQGRPVDPLKYLPAR</sequence>
<dbReference type="InterPro" id="IPR050570">
    <property type="entry name" value="Cell_wall_metabolism_enzyme"/>
</dbReference>
<keyword evidence="5" id="KW-1185">Reference proteome</keyword>
<evidence type="ECO:0000313" key="4">
    <source>
        <dbReference type="EMBL" id="SIQ76992.1"/>
    </source>
</evidence>
<dbReference type="CDD" id="cd00118">
    <property type="entry name" value="LysM"/>
    <property type="match status" value="1"/>
</dbReference>
<dbReference type="InterPro" id="IPR016047">
    <property type="entry name" value="M23ase_b-sheet_dom"/>
</dbReference>
<dbReference type="CDD" id="cd12797">
    <property type="entry name" value="M23_peptidase"/>
    <property type="match status" value="1"/>
</dbReference>
<dbReference type="AlphaFoldDB" id="A0A1N6VGL6"/>
<dbReference type="Gene3D" id="2.70.70.10">
    <property type="entry name" value="Glucose Permease (Domain IIA)"/>
    <property type="match status" value="1"/>
</dbReference>
<dbReference type="InterPro" id="IPR011055">
    <property type="entry name" value="Dup_hybrid_motif"/>
</dbReference>
<gene>
    <name evidence="4" type="ORF">SAMN05421829_106284</name>
</gene>
<dbReference type="EMBL" id="FTMD01000006">
    <property type="protein sequence ID" value="SIQ76992.1"/>
    <property type="molecule type" value="Genomic_DNA"/>
</dbReference>
<dbReference type="SUPFAM" id="SSF54106">
    <property type="entry name" value="LysM domain"/>
    <property type="match status" value="1"/>
</dbReference>
<organism evidence="4 5">
    <name type="scientific">Aromatoleum tolulyticum</name>
    <dbReference type="NCBI Taxonomy" id="34027"/>
    <lineage>
        <taxon>Bacteria</taxon>
        <taxon>Pseudomonadati</taxon>
        <taxon>Pseudomonadota</taxon>
        <taxon>Betaproteobacteria</taxon>
        <taxon>Rhodocyclales</taxon>
        <taxon>Rhodocyclaceae</taxon>
        <taxon>Aromatoleum</taxon>
    </lineage>
</organism>
<evidence type="ECO:0000256" key="2">
    <source>
        <dbReference type="SAM" id="MobiDB-lite"/>
    </source>
</evidence>
<feature type="region of interest" description="Disordered" evidence="2">
    <location>
        <begin position="30"/>
        <end position="55"/>
    </location>
</feature>
<reference evidence="5" key="1">
    <citation type="submission" date="2017-01" db="EMBL/GenBank/DDBJ databases">
        <authorList>
            <person name="Varghese N."/>
            <person name="Submissions S."/>
        </authorList>
    </citation>
    <scope>NUCLEOTIDE SEQUENCE [LARGE SCALE GENOMIC DNA]</scope>
    <source>
        <strain evidence="5">ATCC 51758</strain>
    </source>
</reference>
<feature type="region of interest" description="Disordered" evidence="2">
    <location>
        <begin position="132"/>
        <end position="193"/>
    </location>
</feature>
<dbReference type="Pfam" id="PF01551">
    <property type="entry name" value="Peptidase_M23"/>
    <property type="match status" value="1"/>
</dbReference>
<dbReference type="GO" id="GO:0004222">
    <property type="term" value="F:metalloendopeptidase activity"/>
    <property type="evidence" value="ECO:0007669"/>
    <property type="project" value="TreeGrafter"/>
</dbReference>
<dbReference type="GO" id="GO:0032153">
    <property type="term" value="C:cell division site"/>
    <property type="evidence" value="ECO:0007669"/>
    <property type="project" value="TreeGrafter"/>
</dbReference>
<dbReference type="SUPFAM" id="SSF51261">
    <property type="entry name" value="Duplicated hybrid motif"/>
    <property type="match status" value="1"/>
</dbReference>
<dbReference type="PROSITE" id="PS51782">
    <property type="entry name" value="LYSM"/>
    <property type="match status" value="1"/>
</dbReference>
<comment type="similarity">
    <text evidence="1">Belongs to the E.coli NlpD/Haemophilus LppB family.</text>
</comment>
<evidence type="ECO:0000259" key="3">
    <source>
        <dbReference type="PROSITE" id="PS51782"/>
    </source>
</evidence>
<evidence type="ECO:0000256" key="1">
    <source>
        <dbReference type="ARBA" id="ARBA00038420"/>
    </source>
</evidence>
<keyword evidence="4" id="KW-0449">Lipoprotein</keyword>
<dbReference type="STRING" id="34027.SAMN05421829_106284"/>
<proteinExistence type="inferred from homology"/>